<accession>A0ABQ0PZP8</accession>
<evidence type="ECO:0000313" key="2">
    <source>
        <dbReference type="Proteomes" id="UP001065047"/>
    </source>
</evidence>
<proteinExistence type="predicted"/>
<dbReference type="Proteomes" id="UP001065047">
    <property type="component" value="Unassembled WGS sequence"/>
</dbReference>
<evidence type="ECO:0000313" key="1">
    <source>
        <dbReference type="EMBL" id="GBQ85578.1"/>
    </source>
</evidence>
<comment type="caution">
    <text evidence="1">The sequence shown here is derived from an EMBL/GenBank/DDBJ whole genome shotgun (WGS) entry which is preliminary data.</text>
</comment>
<keyword evidence="2" id="KW-1185">Reference proteome</keyword>
<organism evidence="1 2">
    <name type="scientific">Acetobacter malorum DSM 14337</name>
    <dbReference type="NCBI Taxonomy" id="1307910"/>
    <lineage>
        <taxon>Bacteria</taxon>
        <taxon>Pseudomonadati</taxon>
        <taxon>Pseudomonadota</taxon>
        <taxon>Alphaproteobacteria</taxon>
        <taxon>Acetobacterales</taxon>
        <taxon>Acetobacteraceae</taxon>
        <taxon>Acetobacter</taxon>
    </lineage>
</organism>
<reference evidence="1" key="1">
    <citation type="submission" date="2013-04" db="EMBL/GenBank/DDBJ databases">
        <title>The genome sequencing project of 58 acetic acid bacteria.</title>
        <authorList>
            <person name="Okamoto-Kainuma A."/>
            <person name="Ishikawa M."/>
            <person name="Umino S."/>
            <person name="Koizumi Y."/>
            <person name="Shiwa Y."/>
            <person name="Yoshikawa H."/>
            <person name="Matsutani M."/>
            <person name="Matsushita K."/>
        </authorList>
    </citation>
    <scope>NUCLEOTIDE SEQUENCE</scope>
    <source>
        <strain evidence="1">DSM 14337</strain>
    </source>
</reference>
<name>A0ABQ0PZP8_9PROT</name>
<dbReference type="RefSeq" id="WP_061506308.1">
    <property type="nucleotide sequence ID" value="NZ_BAPF01000054.1"/>
</dbReference>
<protein>
    <submittedName>
        <fullName evidence="1">Uncharacterized protein</fullName>
    </submittedName>
</protein>
<sequence length="253" mass="27790">MKTPTPDFKANSVVTVNFDGGSSLTLIVTQVSKTSEGARFSGYDPVNGHDYKNIAYNAGTAKHIIVNLKAQEALPKPGTYVTINQDGKTIRGVIKSFRRGKFDVLYEGLGATVPEKRGHITVAEHPFDDTSDKNSVMAAWSVSSYREFSSRSKETACFNAKVGRGGKVLLHVENDGNGGCDMVTPTGQGTRADMDQFLESCAQWAADYGGEYTALEPYSHWLGWEQLYRPFGRSEADYFTELKEYDDALRAGL</sequence>
<gene>
    <name evidence="1" type="ORF">AA14337_3108</name>
</gene>
<dbReference type="GeneID" id="29557773"/>
<dbReference type="EMBL" id="BAPF01000054">
    <property type="protein sequence ID" value="GBQ85578.1"/>
    <property type="molecule type" value="Genomic_DNA"/>
</dbReference>